<dbReference type="AlphaFoldDB" id="T1A9T2"/>
<evidence type="ECO:0000256" key="2">
    <source>
        <dbReference type="ARBA" id="ARBA00022679"/>
    </source>
</evidence>
<evidence type="ECO:0000256" key="1">
    <source>
        <dbReference type="ARBA" id="ARBA00010688"/>
    </source>
</evidence>
<feature type="domain" description="Carbohydrate kinase PfkB" evidence="4">
    <location>
        <begin position="26"/>
        <end position="168"/>
    </location>
</feature>
<comment type="similarity">
    <text evidence="1">Belongs to the carbohydrate kinase PfkB family.</text>
</comment>
<dbReference type="PANTHER" id="PTHR43320">
    <property type="entry name" value="SUGAR KINASE"/>
    <property type="match status" value="1"/>
</dbReference>
<dbReference type="EMBL" id="AUZZ01008231">
    <property type="protein sequence ID" value="EQD38575.1"/>
    <property type="molecule type" value="Genomic_DNA"/>
</dbReference>
<comment type="caution">
    <text evidence="5">The sequence shown here is derived from an EMBL/GenBank/DDBJ whole genome shotgun (WGS) entry which is preliminary data.</text>
</comment>
<dbReference type="PANTHER" id="PTHR43320:SF3">
    <property type="entry name" value="CARBOHYDRATE KINASE PFKB DOMAIN-CONTAINING PROTEIN"/>
    <property type="match status" value="1"/>
</dbReference>
<accession>T1A9T2</accession>
<reference evidence="5" key="1">
    <citation type="submission" date="2013-08" db="EMBL/GenBank/DDBJ databases">
        <authorList>
            <person name="Mendez C."/>
            <person name="Richter M."/>
            <person name="Ferrer M."/>
            <person name="Sanchez J."/>
        </authorList>
    </citation>
    <scope>NUCLEOTIDE SEQUENCE</scope>
</reference>
<name>T1A9T2_9ZZZZ</name>
<gene>
    <name evidence="5" type="ORF">B2A_11403</name>
</gene>
<keyword evidence="3 5" id="KW-0418">Kinase</keyword>
<dbReference type="Pfam" id="PF00294">
    <property type="entry name" value="PfkB"/>
    <property type="match status" value="1"/>
</dbReference>
<dbReference type="InterPro" id="IPR052700">
    <property type="entry name" value="Carb_kinase_PfkB-like"/>
</dbReference>
<keyword evidence="2" id="KW-0808">Transferase</keyword>
<sequence>IQLGLDKGRMTLVGPARSQEILRALKPIAKSGGGSGANTAIGLSALGARSALIAKVADDRMGRLFRDNMKSRGVSFYPIIAINPADDPLHGLDTSWKTNTGTCIVLVSPDGERTMATNLGVASTLQPEEIDLEIMTTASVLYIEAYLWDLPSTRKAISDAMIAVRNRGGKGFLQPIGCLMRGTPPRRFSATCIQPRRFTIQQ</sequence>
<dbReference type="Gene3D" id="3.40.1190.20">
    <property type="match status" value="1"/>
</dbReference>
<proteinExistence type="inferred from homology"/>
<protein>
    <submittedName>
        <fullName evidence="5">Sugar kinase</fullName>
    </submittedName>
</protein>
<evidence type="ECO:0000256" key="3">
    <source>
        <dbReference type="ARBA" id="ARBA00022777"/>
    </source>
</evidence>
<dbReference type="InterPro" id="IPR029056">
    <property type="entry name" value="Ribokinase-like"/>
</dbReference>
<feature type="non-terminal residue" evidence="5">
    <location>
        <position position="1"/>
    </location>
</feature>
<organism evidence="5">
    <name type="scientific">mine drainage metagenome</name>
    <dbReference type="NCBI Taxonomy" id="410659"/>
    <lineage>
        <taxon>unclassified sequences</taxon>
        <taxon>metagenomes</taxon>
        <taxon>ecological metagenomes</taxon>
    </lineage>
</organism>
<dbReference type="InterPro" id="IPR011611">
    <property type="entry name" value="PfkB_dom"/>
</dbReference>
<evidence type="ECO:0000259" key="4">
    <source>
        <dbReference type="Pfam" id="PF00294"/>
    </source>
</evidence>
<dbReference type="SUPFAM" id="SSF53613">
    <property type="entry name" value="Ribokinase-like"/>
    <property type="match status" value="1"/>
</dbReference>
<reference evidence="5" key="2">
    <citation type="journal article" date="2014" name="ISME J.">
        <title>Microbial stratification in low pH oxic and suboxic macroscopic growths along an acid mine drainage.</title>
        <authorList>
            <person name="Mendez-Garcia C."/>
            <person name="Mesa V."/>
            <person name="Sprenger R.R."/>
            <person name="Richter M."/>
            <person name="Diez M.S."/>
            <person name="Solano J."/>
            <person name="Bargiela R."/>
            <person name="Golyshina O.V."/>
            <person name="Manteca A."/>
            <person name="Ramos J.L."/>
            <person name="Gallego J.R."/>
            <person name="Llorente I."/>
            <person name="Martins Dos Santos V.A."/>
            <person name="Jensen O.N."/>
            <person name="Pelaez A.I."/>
            <person name="Sanchez J."/>
            <person name="Ferrer M."/>
        </authorList>
    </citation>
    <scope>NUCLEOTIDE SEQUENCE</scope>
</reference>
<dbReference type="GO" id="GO:0016301">
    <property type="term" value="F:kinase activity"/>
    <property type="evidence" value="ECO:0007669"/>
    <property type="project" value="UniProtKB-KW"/>
</dbReference>
<evidence type="ECO:0000313" key="5">
    <source>
        <dbReference type="EMBL" id="EQD38575.1"/>
    </source>
</evidence>